<accession>A0ABM9T2K5</accession>
<keyword evidence="1" id="KW-0472">Membrane</keyword>
<keyword evidence="3" id="KW-1185">Reference proteome</keyword>
<proteinExistence type="predicted"/>
<organism evidence="2 3">
    <name type="scientific">Thiomonas arsenitoxydans (strain DSM 22701 / CIP 110005 / 3As)</name>
    <dbReference type="NCBI Taxonomy" id="426114"/>
    <lineage>
        <taxon>Bacteria</taxon>
        <taxon>Pseudomonadati</taxon>
        <taxon>Pseudomonadota</taxon>
        <taxon>Betaproteobacteria</taxon>
        <taxon>Burkholderiales</taxon>
        <taxon>Thiomonas</taxon>
    </lineage>
</organism>
<gene>
    <name evidence="2" type="ORF">THICB1_110436</name>
</gene>
<dbReference type="EMBL" id="CTRI01000003">
    <property type="protein sequence ID" value="CQR28511.1"/>
    <property type="molecule type" value="Genomic_DNA"/>
</dbReference>
<protein>
    <submittedName>
        <fullName evidence="2">Uncharacterized protein</fullName>
    </submittedName>
</protein>
<keyword evidence="1" id="KW-1133">Transmembrane helix</keyword>
<evidence type="ECO:0000313" key="3">
    <source>
        <dbReference type="Proteomes" id="UP000078599"/>
    </source>
</evidence>
<keyword evidence="1" id="KW-0812">Transmembrane</keyword>
<comment type="caution">
    <text evidence="2">The sequence shown here is derived from an EMBL/GenBank/DDBJ whole genome shotgun (WGS) entry which is preliminary data.</text>
</comment>
<evidence type="ECO:0000313" key="2">
    <source>
        <dbReference type="EMBL" id="CQR28511.1"/>
    </source>
</evidence>
<evidence type="ECO:0000256" key="1">
    <source>
        <dbReference type="SAM" id="Phobius"/>
    </source>
</evidence>
<name>A0ABM9T2K5_THIA3</name>
<feature type="transmembrane region" description="Helical" evidence="1">
    <location>
        <begin position="7"/>
        <end position="28"/>
    </location>
</feature>
<sequence length="70" mass="7711">MTAMKKLLSLALFLVIGAVVIGIGILVGSNASWYFAWIFGTAFFVLLLAGAVMWFERLDEPRTAEPHQPN</sequence>
<reference evidence="2 3" key="1">
    <citation type="submission" date="2015-03" db="EMBL/GenBank/DDBJ databases">
        <authorList>
            <person name="Regsiter A."/>
            <person name="william w."/>
        </authorList>
    </citation>
    <scope>NUCLEOTIDE SEQUENCE [LARGE SCALE GENOMIC DNA]</scope>
    <source>
        <strain evidence="2 3">CB1</strain>
    </source>
</reference>
<feature type="transmembrane region" description="Helical" evidence="1">
    <location>
        <begin position="34"/>
        <end position="55"/>
    </location>
</feature>
<dbReference type="Proteomes" id="UP000078599">
    <property type="component" value="Unassembled WGS sequence"/>
</dbReference>